<organism evidence="2 3">
    <name type="scientific">Durusdinium trenchii</name>
    <dbReference type="NCBI Taxonomy" id="1381693"/>
    <lineage>
        <taxon>Eukaryota</taxon>
        <taxon>Sar</taxon>
        <taxon>Alveolata</taxon>
        <taxon>Dinophyceae</taxon>
        <taxon>Suessiales</taxon>
        <taxon>Symbiodiniaceae</taxon>
        <taxon>Durusdinium</taxon>
    </lineage>
</organism>
<proteinExistence type="predicted"/>
<sequence length="599" mass="66491">VEPGSPLAPKQKRLRKAAAEAMTDGGATEADQLEAEPGKLWQLQVSLRGVLGPKRDEQALVFLQECFSLLEEWVAKVKELETAEATEEQRRRGGRERSPLKRREEPKESRPGPSQEKPAPSVPPKAPPVEPPSKPESTLPVEGREISKVTSQSRIVPRPSHQPSSAHRRRSPSLSLQPKRKAEPKKEVEPPPEASVEQPPGELKSTPKTKEKKKEKKSETSTRPPAEPPPAPARDPSPAPLPSIRGPASKPSPELETSLFTYLLELTAAQLRCLGLVELAYGYYYDGLVKVAGYITGLGRDADFLEFKVTGTQTEKLVEVLSEPSRRTMQLHICPKDCSHSATGPDVLHAAGFWEVGEKKQPWHTLLEDVRGQPEEHHEMAKLREHYEARKKAVEGEKDSPSEGPDKAKKSRKKKKKAKDKEKKVEKTKSDKEGTEEEPLFERGQKALKSLFGGTCLDPRMEERSKLLKKARKLGKSDGRKRKRSSSEDSSPRSSSTEEDDIGETGEGLFAEKKKALRLTQRYPGCLGAQTIAGMKESLLTNSGTLHSQDRKSLPPLYTQYFRSELHSMVSPSMGQELLTISQTADLLLRGHPARAVNR</sequence>
<evidence type="ECO:0000256" key="1">
    <source>
        <dbReference type="SAM" id="MobiDB-lite"/>
    </source>
</evidence>
<reference evidence="2 3" key="1">
    <citation type="submission" date="2024-02" db="EMBL/GenBank/DDBJ databases">
        <authorList>
            <person name="Chen Y."/>
            <person name="Shah S."/>
            <person name="Dougan E. K."/>
            <person name="Thang M."/>
            <person name="Chan C."/>
        </authorList>
    </citation>
    <scope>NUCLEOTIDE SEQUENCE [LARGE SCALE GENOMIC DNA]</scope>
</reference>
<comment type="caution">
    <text evidence="2">The sequence shown here is derived from an EMBL/GenBank/DDBJ whole genome shotgun (WGS) entry which is preliminary data.</text>
</comment>
<feature type="compositionally biased region" description="Basic residues" evidence="1">
    <location>
        <begin position="467"/>
        <end position="484"/>
    </location>
</feature>
<feature type="compositionally biased region" description="Pro residues" evidence="1">
    <location>
        <begin position="120"/>
        <end position="134"/>
    </location>
</feature>
<name>A0ABP0P500_9DINO</name>
<dbReference type="EMBL" id="CAXAMM010032602">
    <property type="protein sequence ID" value="CAK9069977.1"/>
    <property type="molecule type" value="Genomic_DNA"/>
</dbReference>
<protein>
    <submittedName>
        <fullName evidence="2">Uncharacterized protein</fullName>
    </submittedName>
</protein>
<feature type="non-terminal residue" evidence="2">
    <location>
        <position position="1"/>
    </location>
</feature>
<feature type="compositionally biased region" description="Pro residues" evidence="1">
    <location>
        <begin position="225"/>
        <end position="241"/>
    </location>
</feature>
<gene>
    <name evidence="2" type="ORF">SCF082_LOCUS34929</name>
</gene>
<accession>A0ABP0P500</accession>
<feature type="region of interest" description="Disordered" evidence="1">
    <location>
        <begin position="466"/>
        <end position="507"/>
    </location>
</feature>
<feature type="compositionally biased region" description="Basic and acidic residues" evidence="1">
    <location>
        <begin position="80"/>
        <end position="110"/>
    </location>
</feature>
<feature type="compositionally biased region" description="Basic residues" evidence="1">
    <location>
        <begin position="409"/>
        <end position="418"/>
    </location>
</feature>
<dbReference type="Proteomes" id="UP001642464">
    <property type="component" value="Unassembled WGS sequence"/>
</dbReference>
<feature type="compositionally biased region" description="Basic and acidic residues" evidence="1">
    <location>
        <begin position="180"/>
        <end position="189"/>
    </location>
</feature>
<evidence type="ECO:0000313" key="3">
    <source>
        <dbReference type="Proteomes" id="UP001642464"/>
    </source>
</evidence>
<evidence type="ECO:0000313" key="2">
    <source>
        <dbReference type="EMBL" id="CAK9069977.1"/>
    </source>
</evidence>
<feature type="compositionally biased region" description="Basic and acidic residues" evidence="1">
    <location>
        <begin position="392"/>
        <end position="408"/>
    </location>
</feature>
<feature type="compositionally biased region" description="Basic and acidic residues" evidence="1">
    <location>
        <begin position="419"/>
        <end position="433"/>
    </location>
</feature>
<feature type="region of interest" description="Disordered" evidence="1">
    <location>
        <begin position="392"/>
        <end position="442"/>
    </location>
</feature>
<keyword evidence="3" id="KW-1185">Reference proteome</keyword>
<feature type="compositionally biased region" description="Low complexity" evidence="1">
    <location>
        <begin position="194"/>
        <end position="206"/>
    </location>
</feature>
<feature type="region of interest" description="Disordered" evidence="1">
    <location>
        <begin position="1"/>
        <end position="37"/>
    </location>
</feature>
<feature type="region of interest" description="Disordered" evidence="1">
    <location>
        <begin position="80"/>
        <end position="252"/>
    </location>
</feature>